<evidence type="ECO:0000259" key="5">
    <source>
        <dbReference type="Pfam" id="PF01321"/>
    </source>
</evidence>
<dbReference type="Pfam" id="PF00557">
    <property type="entry name" value="Peptidase_M24"/>
    <property type="match status" value="1"/>
</dbReference>
<dbReference type="SUPFAM" id="SSF55920">
    <property type="entry name" value="Creatinase/aminopeptidase"/>
    <property type="match status" value="1"/>
</dbReference>
<dbReference type="Pfam" id="PF16188">
    <property type="entry name" value="Peptidase_M24_C"/>
    <property type="match status" value="1"/>
</dbReference>
<comment type="similarity">
    <text evidence="1">Belongs to the peptidase M24B family.</text>
</comment>
<keyword evidence="3" id="KW-0378">Hydrolase</keyword>
<evidence type="ECO:0000256" key="3">
    <source>
        <dbReference type="ARBA" id="ARBA00022801"/>
    </source>
</evidence>
<gene>
    <name evidence="7" type="ORF">FYJ35_02530</name>
</gene>
<feature type="domain" description="Peptidase M24 C-terminal" evidence="6">
    <location>
        <begin position="554"/>
        <end position="614"/>
    </location>
</feature>
<keyword evidence="8" id="KW-1185">Reference proteome</keyword>
<dbReference type="PANTHER" id="PTHR43763:SF6">
    <property type="entry name" value="XAA-PRO AMINOPEPTIDASE 1"/>
    <property type="match status" value="1"/>
</dbReference>
<dbReference type="SUPFAM" id="SSF53092">
    <property type="entry name" value="Creatinase/prolidase N-terminal domain"/>
    <property type="match status" value="1"/>
</dbReference>
<dbReference type="InterPro" id="IPR000587">
    <property type="entry name" value="Creatinase_N"/>
</dbReference>
<dbReference type="Proteomes" id="UP000481852">
    <property type="component" value="Unassembled WGS sequence"/>
</dbReference>
<name>A0A6L5X4N6_9FIRM</name>
<dbReference type="GO" id="GO:0005737">
    <property type="term" value="C:cytoplasm"/>
    <property type="evidence" value="ECO:0007669"/>
    <property type="project" value="UniProtKB-ARBA"/>
</dbReference>
<dbReference type="Gene3D" id="3.40.350.10">
    <property type="entry name" value="Creatinase/prolidase N-terminal domain"/>
    <property type="match status" value="2"/>
</dbReference>
<dbReference type="InterPro" id="IPR000994">
    <property type="entry name" value="Pept_M24"/>
</dbReference>
<proteinExistence type="inferred from homology"/>
<dbReference type="InterPro" id="IPR033740">
    <property type="entry name" value="Pept_M24B"/>
</dbReference>
<keyword evidence="2" id="KW-0479">Metal-binding</keyword>
<keyword evidence="7" id="KW-0645">Protease</keyword>
<dbReference type="GO" id="GO:0070006">
    <property type="term" value="F:metalloaminopeptidase activity"/>
    <property type="evidence" value="ECO:0007669"/>
    <property type="project" value="InterPro"/>
</dbReference>
<evidence type="ECO:0000256" key="1">
    <source>
        <dbReference type="ARBA" id="ARBA00008766"/>
    </source>
</evidence>
<accession>A0A6L5X4N6</accession>
<comment type="caution">
    <text evidence="7">The sequence shown here is derived from an EMBL/GenBank/DDBJ whole genome shotgun (WGS) entry which is preliminary data.</text>
</comment>
<dbReference type="EMBL" id="VULZ01000002">
    <property type="protein sequence ID" value="MSS13926.1"/>
    <property type="molecule type" value="Genomic_DNA"/>
</dbReference>
<dbReference type="AlphaFoldDB" id="A0A6L5X4N6"/>
<protein>
    <submittedName>
        <fullName evidence="7">Aminopeptidase P family protein</fullName>
    </submittedName>
</protein>
<dbReference type="InterPro" id="IPR050422">
    <property type="entry name" value="X-Pro_aminopeptidase_P"/>
</dbReference>
<dbReference type="Pfam" id="PF01321">
    <property type="entry name" value="Creatinase_N"/>
    <property type="match status" value="1"/>
</dbReference>
<reference evidence="7 8" key="1">
    <citation type="submission" date="2019-08" db="EMBL/GenBank/DDBJ databases">
        <title>In-depth cultivation of the pig gut microbiome towards novel bacterial diversity and tailored functional studies.</title>
        <authorList>
            <person name="Wylensek D."/>
            <person name="Hitch T.C.A."/>
            <person name="Clavel T."/>
        </authorList>
    </citation>
    <scope>NUCLEOTIDE SEQUENCE [LARGE SCALE GENOMIC DNA]</scope>
    <source>
        <strain evidence="7 8">Oil+RF-744-WCA-WT-11</strain>
    </source>
</reference>
<dbReference type="GO" id="GO:0046872">
    <property type="term" value="F:metal ion binding"/>
    <property type="evidence" value="ECO:0007669"/>
    <property type="project" value="UniProtKB-KW"/>
</dbReference>
<dbReference type="InterPro" id="IPR036005">
    <property type="entry name" value="Creatinase/aminopeptidase-like"/>
</dbReference>
<keyword evidence="7" id="KW-0031">Aminopeptidase</keyword>
<evidence type="ECO:0000313" key="7">
    <source>
        <dbReference type="EMBL" id="MSS13926.1"/>
    </source>
</evidence>
<feature type="domain" description="Creatinase N-terminal" evidence="5">
    <location>
        <begin position="6"/>
        <end position="128"/>
    </location>
</feature>
<dbReference type="InterPro" id="IPR032416">
    <property type="entry name" value="Peptidase_M24_C"/>
</dbReference>
<evidence type="ECO:0000259" key="6">
    <source>
        <dbReference type="Pfam" id="PF16188"/>
    </source>
</evidence>
<dbReference type="RefSeq" id="WP_154522696.1">
    <property type="nucleotide sequence ID" value="NZ_JAQYJL010000026.1"/>
</dbReference>
<dbReference type="InterPro" id="IPR029149">
    <property type="entry name" value="Creatin/AminoP/Spt16_N"/>
</dbReference>
<dbReference type="CDD" id="cd01085">
    <property type="entry name" value="APP"/>
    <property type="match status" value="1"/>
</dbReference>
<evidence type="ECO:0000259" key="4">
    <source>
        <dbReference type="Pfam" id="PF00557"/>
    </source>
</evidence>
<feature type="domain" description="Peptidase M24" evidence="4">
    <location>
        <begin position="323"/>
        <end position="545"/>
    </location>
</feature>
<dbReference type="Pfam" id="PF16189">
    <property type="entry name" value="Creatinase_N_2"/>
    <property type="match status" value="1"/>
</dbReference>
<evidence type="ECO:0000313" key="8">
    <source>
        <dbReference type="Proteomes" id="UP000481852"/>
    </source>
</evidence>
<organism evidence="7 8">
    <name type="scientific">Porcincola intestinalis</name>
    <dbReference type="NCBI Taxonomy" id="2606632"/>
    <lineage>
        <taxon>Bacteria</taxon>
        <taxon>Bacillati</taxon>
        <taxon>Bacillota</taxon>
        <taxon>Clostridia</taxon>
        <taxon>Lachnospirales</taxon>
        <taxon>Lachnospiraceae</taxon>
        <taxon>Porcincola</taxon>
    </lineage>
</organism>
<dbReference type="Gene3D" id="3.90.230.10">
    <property type="entry name" value="Creatinase/methionine aminopeptidase superfamily"/>
    <property type="match status" value="1"/>
</dbReference>
<evidence type="ECO:0000256" key="2">
    <source>
        <dbReference type="ARBA" id="ARBA00022723"/>
    </source>
</evidence>
<dbReference type="FunFam" id="3.40.350.10:FF:000003">
    <property type="entry name" value="Xaa-pro aminopeptidase P"/>
    <property type="match status" value="1"/>
</dbReference>
<sequence>MTVPERLTALRAEMKKHGIDAWLVPTDDFHSSEYVGNYFKCREFITGFTGSAGTALILKDSAYLWTDGRYFLQAADQLKDSGVTLMRMGDEGVPTTEEFIAAHLAKEQVLGFDGRCMTAGKGSRLAGIAKKNGASISSDLDLVGAIWEDRPALSCRPVWELDTKWTGKSRADKIADLREAMKSHKADYHVLTSLDDIAWLLNLRGDDVACNPVFLAYVAVTPQEVLLFTQAEAFADGADPAAVHGVCGSALVRELEKDHVRLVPYNDLYSWMKTIPEKSTLLFDTSTVNYTVWSSVPKGVRVVDTTNPTLLPKAIRTPVEMEHTREAHLKDGVAVTKFMYWLKQQMAHYDPAHPITELSACDRLLKFRQEQEHFLGISFDTIAGFGSHGAIVHYEPTPETDIPLEPRSFLLVDSGGQYLEGTTDITRTFACGILTQEEKEMYTRVLRGNLNLGAAKFHYGCTGTAIDYLARSPLWEAGLDYNHGTGHGVGYLLNVHEGPNSVNYTWRPGRRTPCVFEEGMVTSDEPGIYLTGKFGVRCENLMLCRKAEKNEYGQFMEFEVLTLVPWDLDAVVPEMLSEREKEILNQYHRRVYAEVSPYLSEEERTWLRHATREI</sequence>
<dbReference type="FunFam" id="3.90.230.10:FF:000009">
    <property type="entry name" value="xaa-Pro aminopeptidase 2"/>
    <property type="match status" value="1"/>
</dbReference>
<dbReference type="PANTHER" id="PTHR43763">
    <property type="entry name" value="XAA-PRO AMINOPEPTIDASE 1"/>
    <property type="match status" value="1"/>
</dbReference>